<organism evidence="1 2">
    <name type="scientific">Clarias magur</name>
    <name type="common">Asian catfish</name>
    <name type="synonym">Macropteronotus magur</name>
    <dbReference type="NCBI Taxonomy" id="1594786"/>
    <lineage>
        <taxon>Eukaryota</taxon>
        <taxon>Metazoa</taxon>
        <taxon>Chordata</taxon>
        <taxon>Craniata</taxon>
        <taxon>Vertebrata</taxon>
        <taxon>Euteleostomi</taxon>
        <taxon>Actinopterygii</taxon>
        <taxon>Neopterygii</taxon>
        <taxon>Teleostei</taxon>
        <taxon>Ostariophysi</taxon>
        <taxon>Siluriformes</taxon>
        <taxon>Clariidae</taxon>
        <taxon>Clarias</taxon>
    </lineage>
</organism>
<accession>A0A8J4U888</accession>
<protein>
    <submittedName>
        <fullName evidence="1">Uncharacterized protein</fullName>
    </submittedName>
</protein>
<dbReference type="OrthoDB" id="6104570at2759"/>
<reference evidence="1" key="1">
    <citation type="submission" date="2020-07" db="EMBL/GenBank/DDBJ databases">
        <title>Clarias magur genome sequencing, assembly and annotation.</title>
        <authorList>
            <person name="Kushwaha B."/>
            <person name="Kumar R."/>
            <person name="Das P."/>
            <person name="Joshi C.G."/>
            <person name="Kumar D."/>
            <person name="Nagpure N.S."/>
            <person name="Pandey M."/>
            <person name="Agarwal S."/>
            <person name="Srivastava S."/>
            <person name="Singh M."/>
            <person name="Sahoo L."/>
            <person name="Jayasankar P."/>
            <person name="Meher P.K."/>
            <person name="Koringa P.G."/>
            <person name="Iquebal M.A."/>
            <person name="Das S.P."/>
            <person name="Bit A."/>
            <person name="Patnaik S."/>
            <person name="Patel N."/>
            <person name="Shah T.M."/>
            <person name="Hinsu A."/>
            <person name="Jena J.K."/>
        </authorList>
    </citation>
    <scope>NUCLEOTIDE SEQUENCE</scope>
    <source>
        <strain evidence="1">CIFAMagur01</strain>
        <tissue evidence="1">Testis</tissue>
    </source>
</reference>
<proteinExistence type="predicted"/>
<dbReference type="EMBL" id="QNUK01000494">
    <property type="protein sequence ID" value="KAF5892535.1"/>
    <property type="molecule type" value="Genomic_DNA"/>
</dbReference>
<gene>
    <name evidence="1" type="ORF">DAT39_017764</name>
</gene>
<evidence type="ECO:0000313" key="1">
    <source>
        <dbReference type="EMBL" id="KAF5892535.1"/>
    </source>
</evidence>
<evidence type="ECO:0000313" key="2">
    <source>
        <dbReference type="Proteomes" id="UP000727407"/>
    </source>
</evidence>
<dbReference type="Proteomes" id="UP000727407">
    <property type="component" value="Unassembled WGS sequence"/>
</dbReference>
<sequence length="236" mass="26918">MEGCWHNEHFFTRIGVFQEYLLSVLEQKKHKVDVPTPEIRAHSLYFDLSAYGIDAVKEPRSSSQTSFKPGFHLKIYGTFRHRYMALACTSVDSKMLRFLRHTANSSIMKNIFHQSFNAYKTDIEPRVSELTLHSMQCSRRLFEIMLSHRRISAAYIEGDNVAVTVEGEAARMLNFDTGCGVNLGMRGLESLGQFIYKTATAQDQNDVFEALSAKIQHSRQVAETFRQTGLAASMFE</sequence>
<dbReference type="AlphaFoldDB" id="A0A8J4U888"/>
<keyword evidence="2" id="KW-1185">Reference proteome</keyword>
<comment type="caution">
    <text evidence="1">The sequence shown here is derived from an EMBL/GenBank/DDBJ whole genome shotgun (WGS) entry which is preliminary data.</text>
</comment>
<name>A0A8J4U888_CLAMG</name>